<name>A0A0R1HM06_9LACO</name>
<feature type="region of interest" description="Disordered" evidence="1">
    <location>
        <begin position="185"/>
        <end position="241"/>
    </location>
</feature>
<organism evidence="2 3">
    <name type="scientific">Secundilactobacillus kimchicus JCM 15530</name>
    <dbReference type="NCBI Taxonomy" id="1302272"/>
    <lineage>
        <taxon>Bacteria</taxon>
        <taxon>Bacillati</taxon>
        <taxon>Bacillota</taxon>
        <taxon>Bacilli</taxon>
        <taxon>Lactobacillales</taxon>
        <taxon>Lactobacillaceae</taxon>
        <taxon>Secundilactobacillus</taxon>
    </lineage>
</organism>
<dbReference type="EMBL" id="AZCX01000005">
    <property type="protein sequence ID" value="KRK47822.1"/>
    <property type="molecule type" value="Genomic_DNA"/>
</dbReference>
<feature type="compositionally biased region" description="Basic and acidic residues" evidence="1">
    <location>
        <begin position="227"/>
        <end position="241"/>
    </location>
</feature>
<dbReference type="AlphaFoldDB" id="A0A0R1HM06"/>
<protein>
    <submittedName>
        <fullName evidence="2">Lipoprotein</fullName>
    </submittedName>
</protein>
<evidence type="ECO:0000256" key="1">
    <source>
        <dbReference type="SAM" id="MobiDB-lite"/>
    </source>
</evidence>
<accession>A0A0R1HM06</accession>
<keyword evidence="3" id="KW-1185">Reference proteome</keyword>
<dbReference type="PATRIC" id="fig|1302272.5.peg.2069"/>
<dbReference type="OrthoDB" id="2249726at2"/>
<gene>
    <name evidence="2" type="ORF">FC96_GL002025</name>
</gene>
<dbReference type="InterPro" id="IPR011990">
    <property type="entry name" value="TPR-like_helical_dom_sf"/>
</dbReference>
<dbReference type="STRING" id="1302272.FC96_GL002025"/>
<evidence type="ECO:0000313" key="3">
    <source>
        <dbReference type="Proteomes" id="UP000050911"/>
    </source>
</evidence>
<evidence type="ECO:0000313" key="2">
    <source>
        <dbReference type="EMBL" id="KRK47822.1"/>
    </source>
</evidence>
<feature type="compositionally biased region" description="Low complexity" evidence="1">
    <location>
        <begin position="200"/>
        <end position="221"/>
    </location>
</feature>
<proteinExistence type="predicted"/>
<dbReference type="RefSeq" id="WP_056942580.1">
    <property type="nucleotide sequence ID" value="NZ_AZCX01000005.1"/>
</dbReference>
<dbReference type="Proteomes" id="UP000050911">
    <property type="component" value="Unassembled WGS sequence"/>
</dbReference>
<keyword evidence="2" id="KW-0449">Lipoprotein</keyword>
<reference evidence="2 3" key="1">
    <citation type="journal article" date="2015" name="Genome Announc.">
        <title>Expanding the biotechnology potential of lactobacilli through comparative genomics of 213 strains and associated genera.</title>
        <authorList>
            <person name="Sun Z."/>
            <person name="Harris H.M."/>
            <person name="McCann A."/>
            <person name="Guo C."/>
            <person name="Argimon S."/>
            <person name="Zhang W."/>
            <person name="Yang X."/>
            <person name="Jeffery I.B."/>
            <person name="Cooney J.C."/>
            <person name="Kagawa T.F."/>
            <person name="Liu W."/>
            <person name="Song Y."/>
            <person name="Salvetti E."/>
            <person name="Wrobel A."/>
            <person name="Rasinkangas P."/>
            <person name="Parkhill J."/>
            <person name="Rea M.C."/>
            <person name="O'Sullivan O."/>
            <person name="Ritari J."/>
            <person name="Douillard F.P."/>
            <person name="Paul Ross R."/>
            <person name="Yang R."/>
            <person name="Briner A.E."/>
            <person name="Felis G.E."/>
            <person name="de Vos W.M."/>
            <person name="Barrangou R."/>
            <person name="Klaenhammer T.R."/>
            <person name="Caufield P.W."/>
            <person name="Cui Y."/>
            <person name="Zhang H."/>
            <person name="O'Toole P.W."/>
        </authorList>
    </citation>
    <scope>NUCLEOTIDE SEQUENCE [LARGE SCALE GENOMIC DNA]</scope>
    <source>
        <strain evidence="2 3">JCM 15530</strain>
    </source>
</reference>
<dbReference type="Gene3D" id="1.25.40.10">
    <property type="entry name" value="Tetratricopeptide repeat domain"/>
    <property type="match status" value="1"/>
</dbReference>
<comment type="caution">
    <text evidence="2">The sequence shown here is derived from an EMBL/GenBank/DDBJ whole genome shotgun (WGS) entry which is preliminary data.</text>
</comment>
<sequence length="306" mass="33342">MKKWIWTIIVVVIVALIGGYAYSSHRSMQSQYDTAMADGKSAIQDKKYSEAETDFQNALRHKSNDKTAQAYLNQTQSLVSAESNLQNGHFDVAKSDYNEAKNANNGSSVLVKRAKDGLKNLKTVQLKADTYQQIYDSALTQNRAQQYTASNSTLDRIFNDAEAKQAPYSTVYNKAVDLRSANNKAIKNGGDGTPSDKVTASNSSSSSASSSSASANSNSSSVTGLTDAEKKEAKNYKGKNEYTVGKDRKEINGKTITAKQIQEGRNLITASGLEEGSFSDQDIRDGLIAAHKAGMTYAQYLQKNYK</sequence>